<dbReference type="InterPro" id="IPR045851">
    <property type="entry name" value="AMP-bd_C_sf"/>
</dbReference>
<dbReference type="GO" id="GO:0006633">
    <property type="term" value="P:fatty acid biosynthetic process"/>
    <property type="evidence" value="ECO:0007669"/>
    <property type="project" value="TreeGrafter"/>
</dbReference>
<evidence type="ECO:0000256" key="4">
    <source>
        <dbReference type="ARBA" id="ARBA00022840"/>
    </source>
</evidence>
<reference evidence="6 7" key="1">
    <citation type="submission" date="2015-10" db="EMBL/GenBank/DDBJ databases">
        <title>Draft genome sequence of Streptomyces griseoruber DSM 40281, type strain for the species Streptomyces griseoruber.</title>
        <authorList>
            <person name="Ruckert C."/>
            <person name="Winkler A."/>
            <person name="Kalinowski J."/>
            <person name="Kampfer P."/>
            <person name="Glaeser S."/>
        </authorList>
    </citation>
    <scope>NUCLEOTIDE SEQUENCE [LARGE SCALE GENOMIC DNA]</scope>
    <source>
        <strain evidence="6 7">DSM 40281</strain>
    </source>
</reference>
<keyword evidence="4" id="KW-0067">ATP-binding</keyword>
<keyword evidence="7" id="KW-1185">Reference proteome</keyword>
<protein>
    <recommendedName>
        <fullName evidence="5">AMP-binding enzyme C-terminal domain-containing protein</fullName>
    </recommendedName>
</protein>
<evidence type="ECO:0000256" key="1">
    <source>
        <dbReference type="ARBA" id="ARBA00006432"/>
    </source>
</evidence>
<dbReference type="SUPFAM" id="SSF56801">
    <property type="entry name" value="Acetyl-CoA synthetase-like"/>
    <property type="match status" value="1"/>
</dbReference>
<sequence length="73" mass="7863">MITSSAYRIGPFEVESALVEHPAVIEAAVAGQDDPDRTQIVTAFVILHPDAAPSPQLAEELQDHVKRLTAPCK</sequence>
<dbReference type="PANTHER" id="PTHR43605:SF10">
    <property type="entry name" value="ACYL-COA SYNTHETASE MEDIUM CHAIN FAMILY MEMBER 3"/>
    <property type="match status" value="1"/>
</dbReference>
<keyword evidence="2" id="KW-0436">Ligase</keyword>
<comment type="caution">
    <text evidence="6">The sequence shown here is derived from an EMBL/GenBank/DDBJ whole genome shotgun (WGS) entry which is preliminary data.</text>
</comment>
<dbReference type="InterPro" id="IPR051087">
    <property type="entry name" value="Mitochondrial_ACSM"/>
</dbReference>
<organism evidence="6 7">
    <name type="scientific">Streptomyces griseoruber</name>
    <dbReference type="NCBI Taxonomy" id="1943"/>
    <lineage>
        <taxon>Bacteria</taxon>
        <taxon>Bacillati</taxon>
        <taxon>Actinomycetota</taxon>
        <taxon>Actinomycetes</taxon>
        <taxon>Kitasatosporales</taxon>
        <taxon>Streptomycetaceae</taxon>
        <taxon>Streptomyces</taxon>
    </lineage>
</organism>
<dbReference type="Pfam" id="PF13193">
    <property type="entry name" value="AMP-binding_C"/>
    <property type="match status" value="1"/>
</dbReference>
<accession>A0A101T0B6</accession>
<gene>
    <name evidence="6" type="ORF">AQJ64_17350</name>
</gene>
<dbReference type="Proteomes" id="UP000052982">
    <property type="component" value="Unassembled WGS sequence"/>
</dbReference>
<comment type="similarity">
    <text evidence="1">Belongs to the ATP-dependent AMP-binding enzyme family.</text>
</comment>
<dbReference type="Gene3D" id="3.30.300.30">
    <property type="match status" value="1"/>
</dbReference>
<evidence type="ECO:0000256" key="3">
    <source>
        <dbReference type="ARBA" id="ARBA00022741"/>
    </source>
</evidence>
<dbReference type="GO" id="GO:0005524">
    <property type="term" value="F:ATP binding"/>
    <property type="evidence" value="ECO:0007669"/>
    <property type="project" value="UniProtKB-KW"/>
</dbReference>
<dbReference type="InterPro" id="IPR025110">
    <property type="entry name" value="AMP-bd_C"/>
</dbReference>
<evidence type="ECO:0000313" key="6">
    <source>
        <dbReference type="EMBL" id="KUN83422.1"/>
    </source>
</evidence>
<dbReference type="RefSeq" id="WP_055632536.1">
    <property type="nucleotide sequence ID" value="NZ_KQ948768.1"/>
</dbReference>
<dbReference type="GO" id="GO:0006637">
    <property type="term" value="P:acyl-CoA metabolic process"/>
    <property type="evidence" value="ECO:0007669"/>
    <property type="project" value="TreeGrafter"/>
</dbReference>
<name>A0A101T0B6_9ACTN</name>
<evidence type="ECO:0000313" key="7">
    <source>
        <dbReference type="Proteomes" id="UP000052982"/>
    </source>
</evidence>
<dbReference type="PANTHER" id="PTHR43605">
    <property type="entry name" value="ACYL-COENZYME A SYNTHETASE"/>
    <property type="match status" value="1"/>
</dbReference>
<dbReference type="GO" id="GO:0004321">
    <property type="term" value="F:fatty-acyl-CoA synthase activity"/>
    <property type="evidence" value="ECO:0007669"/>
    <property type="project" value="TreeGrafter"/>
</dbReference>
<dbReference type="GO" id="GO:0015645">
    <property type="term" value="F:fatty acid ligase activity"/>
    <property type="evidence" value="ECO:0007669"/>
    <property type="project" value="TreeGrafter"/>
</dbReference>
<dbReference type="AlphaFoldDB" id="A0A101T0B6"/>
<proteinExistence type="inferred from homology"/>
<dbReference type="EMBL" id="LMWW01000023">
    <property type="protein sequence ID" value="KUN83422.1"/>
    <property type="molecule type" value="Genomic_DNA"/>
</dbReference>
<keyword evidence="3" id="KW-0547">Nucleotide-binding</keyword>
<evidence type="ECO:0000256" key="2">
    <source>
        <dbReference type="ARBA" id="ARBA00022598"/>
    </source>
</evidence>
<feature type="domain" description="AMP-binding enzyme C-terminal" evidence="5">
    <location>
        <begin position="13"/>
        <end position="68"/>
    </location>
</feature>
<evidence type="ECO:0000259" key="5">
    <source>
        <dbReference type="Pfam" id="PF13193"/>
    </source>
</evidence>
<dbReference type="STRING" id="1943.AQJ64_17350"/>